<accession>A0A1I2A8A9</accession>
<evidence type="ECO:0000313" key="1">
    <source>
        <dbReference type="EMBL" id="SFE40056.1"/>
    </source>
</evidence>
<proteinExistence type="predicted"/>
<organism evidence="1 2">
    <name type="scientific">Thermoflexibacter ruber</name>
    <dbReference type="NCBI Taxonomy" id="1003"/>
    <lineage>
        <taxon>Bacteria</taxon>
        <taxon>Pseudomonadati</taxon>
        <taxon>Bacteroidota</taxon>
        <taxon>Cytophagia</taxon>
        <taxon>Cytophagales</taxon>
        <taxon>Thermoflexibacteraceae</taxon>
        <taxon>Thermoflexibacter</taxon>
    </lineage>
</organism>
<dbReference type="Proteomes" id="UP000199513">
    <property type="component" value="Unassembled WGS sequence"/>
</dbReference>
<sequence>MVKLNFKYIEWKERTNFLIYLHHQSIKLMKVSNGEKFYQIPFQFQKIVYCQKNVKEI</sequence>
<gene>
    <name evidence="1" type="ORF">SAMN04488541_100166</name>
</gene>
<dbReference type="STRING" id="1003.SAMN04488541_100166"/>
<name>A0A1I2A8A9_9BACT</name>
<dbReference type="EMBL" id="FONY01000001">
    <property type="protein sequence ID" value="SFE40056.1"/>
    <property type="molecule type" value="Genomic_DNA"/>
</dbReference>
<dbReference type="AlphaFoldDB" id="A0A1I2A8A9"/>
<reference evidence="1 2" key="1">
    <citation type="submission" date="2016-10" db="EMBL/GenBank/DDBJ databases">
        <authorList>
            <person name="de Groot N.N."/>
        </authorList>
    </citation>
    <scope>NUCLEOTIDE SEQUENCE [LARGE SCALE GENOMIC DNA]</scope>
    <source>
        <strain>GEY</strain>
        <strain evidence="2">DSM 9560</strain>
    </source>
</reference>
<evidence type="ECO:0000313" key="2">
    <source>
        <dbReference type="Proteomes" id="UP000199513"/>
    </source>
</evidence>
<protein>
    <submittedName>
        <fullName evidence="1">Uncharacterized protein</fullName>
    </submittedName>
</protein>
<keyword evidence="2" id="KW-1185">Reference proteome</keyword>